<dbReference type="AlphaFoldDB" id="A0A193G3T4"/>
<gene>
    <name evidence="2" type="ORF">BAU08_24630</name>
</gene>
<keyword evidence="1" id="KW-0732">Signal</keyword>
<protein>
    <recommendedName>
        <fullName evidence="4">DUF4390 domain-containing protein</fullName>
    </recommendedName>
</protein>
<name>A0A193G3T4_9BORD</name>
<sequence>MPISTRLFLLLLATVLTLPWAGAAHAADPKVVNVDPVIRNGRVEIDADIRFELNDQLREAAERGVPLYFTADVVITRSRWWWLDSTVADTSMTWRIVYNALTRQWRAGVGELNLPVQSLDAAMDMVRHIRGWGVADAGDLSTGVRYDGRLRLRLDTSMLARPFQVNALNSSSWSVATPWKEFDFAIADPAGDKR</sequence>
<evidence type="ECO:0000313" key="3">
    <source>
        <dbReference type="Proteomes" id="UP000092213"/>
    </source>
</evidence>
<dbReference type="STRING" id="463025.BAU08_24630"/>
<proteinExistence type="predicted"/>
<feature type="chain" id="PRO_5008258584" description="DUF4390 domain-containing protein" evidence="1">
    <location>
        <begin position="27"/>
        <end position="194"/>
    </location>
</feature>
<reference evidence="2 3" key="1">
    <citation type="submission" date="2016-06" db="EMBL/GenBank/DDBJ databases">
        <title>Complete genome sequences of Bordetella bronchialis and Bordetella flabilis.</title>
        <authorList>
            <person name="LiPuma J.J."/>
            <person name="Spilker T."/>
        </authorList>
    </citation>
    <scope>NUCLEOTIDE SEQUENCE [LARGE SCALE GENOMIC DNA]</scope>
    <source>
        <strain evidence="2 3">AU17976</strain>
    </source>
</reference>
<evidence type="ECO:0000256" key="1">
    <source>
        <dbReference type="SAM" id="SignalP"/>
    </source>
</evidence>
<dbReference type="Proteomes" id="UP000092213">
    <property type="component" value="Chromosome"/>
</dbReference>
<dbReference type="EMBL" id="CP016171">
    <property type="protein sequence ID" value="ANN74116.1"/>
    <property type="molecule type" value="Genomic_DNA"/>
</dbReference>
<evidence type="ECO:0008006" key="4">
    <source>
        <dbReference type="Google" id="ProtNLM"/>
    </source>
</evidence>
<organism evidence="2 3">
    <name type="scientific">Bordetella bronchialis</name>
    <dbReference type="NCBI Taxonomy" id="463025"/>
    <lineage>
        <taxon>Bacteria</taxon>
        <taxon>Pseudomonadati</taxon>
        <taxon>Pseudomonadota</taxon>
        <taxon>Betaproteobacteria</taxon>
        <taxon>Burkholderiales</taxon>
        <taxon>Alcaligenaceae</taxon>
        <taxon>Bordetella</taxon>
    </lineage>
</organism>
<dbReference type="RefSeq" id="WP_066672184.1">
    <property type="nucleotide sequence ID" value="NZ_CP016171.1"/>
</dbReference>
<dbReference type="Pfam" id="PF14334">
    <property type="entry name" value="DUF4390"/>
    <property type="match status" value="1"/>
</dbReference>
<feature type="signal peptide" evidence="1">
    <location>
        <begin position="1"/>
        <end position="26"/>
    </location>
</feature>
<dbReference type="InterPro" id="IPR025500">
    <property type="entry name" value="DUF4390"/>
</dbReference>
<accession>A0A193G3T4</accession>
<evidence type="ECO:0000313" key="2">
    <source>
        <dbReference type="EMBL" id="ANN74116.1"/>
    </source>
</evidence>